<evidence type="ECO:0000313" key="4">
    <source>
        <dbReference type="Proteomes" id="UP000616608"/>
    </source>
</evidence>
<dbReference type="AlphaFoldDB" id="A0A917LJA1"/>
<sequence length="176" mass="20243">MYRDRPRLQVATPTLAKFIEYVALLAMLGYLIYLITQWSRLPDTIPTHYTIGNVPDRYGSKIHVLIPVLIGLVCYIGCGFIQRRPHVMNFPVEITKENAPYYYYEGVLMMSLIRSGLLFFFLIVEADQLYTLLYGKAFLGIYATVIGLILIFLPLPIGIYRLVRVSRRLKDATKNS</sequence>
<evidence type="ECO:0000256" key="1">
    <source>
        <dbReference type="SAM" id="Phobius"/>
    </source>
</evidence>
<feature type="domain" description="DUF1648" evidence="2">
    <location>
        <begin position="28"/>
        <end position="70"/>
    </location>
</feature>
<protein>
    <recommendedName>
        <fullName evidence="2">DUF1648 domain-containing protein</fullName>
    </recommendedName>
</protein>
<gene>
    <name evidence="3" type="ORF">GCM10007425_25280</name>
</gene>
<dbReference type="EMBL" id="BMJT01000008">
    <property type="protein sequence ID" value="GGG29583.1"/>
    <property type="molecule type" value="Genomic_DNA"/>
</dbReference>
<keyword evidence="4" id="KW-1185">Reference proteome</keyword>
<feature type="transmembrane region" description="Helical" evidence="1">
    <location>
        <begin position="139"/>
        <end position="160"/>
    </location>
</feature>
<keyword evidence="1" id="KW-0812">Transmembrane</keyword>
<feature type="transmembrane region" description="Helical" evidence="1">
    <location>
        <begin position="62"/>
        <end position="81"/>
    </location>
</feature>
<accession>A0A917LJA1</accession>
<dbReference type="Proteomes" id="UP000616608">
    <property type="component" value="Unassembled WGS sequence"/>
</dbReference>
<proteinExistence type="predicted"/>
<dbReference type="RefSeq" id="WP_188615418.1">
    <property type="nucleotide sequence ID" value="NZ_BMJT01000008.1"/>
</dbReference>
<evidence type="ECO:0000259" key="2">
    <source>
        <dbReference type="Pfam" id="PF07853"/>
    </source>
</evidence>
<reference evidence="3" key="1">
    <citation type="journal article" date="2014" name="Int. J. Syst. Evol. Microbiol.">
        <title>Complete genome sequence of Corynebacterium casei LMG S-19264T (=DSM 44701T), isolated from a smear-ripened cheese.</title>
        <authorList>
            <consortium name="US DOE Joint Genome Institute (JGI-PGF)"/>
            <person name="Walter F."/>
            <person name="Albersmeier A."/>
            <person name="Kalinowski J."/>
            <person name="Ruckert C."/>
        </authorList>
    </citation>
    <scope>NUCLEOTIDE SEQUENCE</scope>
    <source>
        <strain evidence="3">CGMCC 1.15760</strain>
    </source>
</reference>
<keyword evidence="1" id="KW-1133">Transmembrane helix</keyword>
<name>A0A917LJA1_9BACI</name>
<feature type="transmembrane region" description="Helical" evidence="1">
    <location>
        <begin position="102"/>
        <end position="124"/>
    </location>
</feature>
<comment type="caution">
    <text evidence="3">The sequence shown here is derived from an EMBL/GenBank/DDBJ whole genome shotgun (WGS) entry which is preliminary data.</text>
</comment>
<evidence type="ECO:0000313" key="3">
    <source>
        <dbReference type="EMBL" id="GGG29583.1"/>
    </source>
</evidence>
<dbReference type="InterPro" id="IPR012867">
    <property type="entry name" value="DUF1648"/>
</dbReference>
<keyword evidence="1" id="KW-0472">Membrane</keyword>
<organism evidence="3 4">
    <name type="scientific">Lysinibacillus alkalisoli</name>
    <dbReference type="NCBI Taxonomy" id="1911548"/>
    <lineage>
        <taxon>Bacteria</taxon>
        <taxon>Bacillati</taxon>
        <taxon>Bacillota</taxon>
        <taxon>Bacilli</taxon>
        <taxon>Bacillales</taxon>
        <taxon>Bacillaceae</taxon>
        <taxon>Lysinibacillus</taxon>
    </lineage>
</organism>
<feature type="transmembrane region" description="Helical" evidence="1">
    <location>
        <begin position="21"/>
        <end position="39"/>
    </location>
</feature>
<reference evidence="3" key="2">
    <citation type="submission" date="2020-09" db="EMBL/GenBank/DDBJ databases">
        <authorList>
            <person name="Sun Q."/>
            <person name="Zhou Y."/>
        </authorList>
    </citation>
    <scope>NUCLEOTIDE SEQUENCE</scope>
    <source>
        <strain evidence="3">CGMCC 1.15760</strain>
    </source>
</reference>
<dbReference type="Pfam" id="PF07853">
    <property type="entry name" value="DUF1648"/>
    <property type="match status" value="1"/>
</dbReference>